<reference evidence="3" key="1">
    <citation type="submission" date="2016-10" db="EMBL/GenBank/DDBJ databases">
        <authorList>
            <person name="Varghese N."/>
            <person name="Submissions S."/>
        </authorList>
    </citation>
    <scope>NUCLEOTIDE SEQUENCE [LARGE SCALE GENOMIC DNA]</scope>
    <source>
        <strain evidence="3">ATCC 35263</strain>
    </source>
</reference>
<dbReference type="Gene3D" id="3.40.50.1820">
    <property type="entry name" value="alpha/beta hydrolase"/>
    <property type="match status" value="1"/>
</dbReference>
<dbReference type="AlphaFoldDB" id="A0A1H6FS34"/>
<protein>
    <submittedName>
        <fullName evidence="2">Triacylglycerol lipase</fullName>
    </submittedName>
</protein>
<dbReference type="InterPro" id="IPR029058">
    <property type="entry name" value="AB_hydrolase_fold"/>
</dbReference>
<dbReference type="EMBL" id="FNWJ01000001">
    <property type="protein sequence ID" value="SEH12683.1"/>
    <property type="molecule type" value="Genomic_DNA"/>
</dbReference>
<accession>A0A1H6FS34</accession>
<organism evidence="2 3">
    <name type="scientific">Thermoleophilum album</name>
    <dbReference type="NCBI Taxonomy" id="29539"/>
    <lineage>
        <taxon>Bacteria</taxon>
        <taxon>Bacillati</taxon>
        <taxon>Actinomycetota</taxon>
        <taxon>Thermoleophilia</taxon>
        <taxon>Thermoleophilales</taxon>
        <taxon>Thermoleophilaceae</taxon>
        <taxon>Thermoleophilum</taxon>
    </lineage>
</organism>
<name>A0A1H6FS34_THEAL</name>
<dbReference type="RefSeq" id="WP_093117058.1">
    <property type="nucleotide sequence ID" value="NZ_FNWJ01000001.1"/>
</dbReference>
<keyword evidence="3" id="KW-1185">Reference proteome</keyword>
<dbReference type="GO" id="GO:0016298">
    <property type="term" value="F:lipase activity"/>
    <property type="evidence" value="ECO:0007669"/>
    <property type="project" value="TreeGrafter"/>
</dbReference>
<feature type="signal peptide" evidence="1">
    <location>
        <begin position="1"/>
        <end position="22"/>
    </location>
</feature>
<dbReference type="STRING" id="29539.SAMN02745716_1172"/>
<gene>
    <name evidence="2" type="ORF">SAMN02745716_1172</name>
</gene>
<dbReference type="Proteomes" id="UP000222056">
    <property type="component" value="Unassembled WGS sequence"/>
</dbReference>
<dbReference type="Pfam" id="PF01674">
    <property type="entry name" value="Lipase_2"/>
    <property type="match status" value="1"/>
</dbReference>
<dbReference type="PANTHER" id="PTHR32015">
    <property type="entry name" value="FASTING INDUCED LIPASE"/>
    <property type="match status" value="1"/>
</dbReference>
<dbReference type="InterPro" id="IPR002918">
    <property type="entry name" value="Lipase_EstA/Esterase_EstB"/>
</dbReference>
<dbReference type="PANTHER" id="PTHR32015:SF1">
    <property type="entry name" value="LIPASE"/>
    <property type="match status" value="1"/>
</dbReference>
<evidence type="ECO:0000313" key="2">
    <source>
        <dbReference type="EMBL" id="SEH12683.1"/>
    </source>
</evidence>
<feature type="chain" id="PRO_5038774531" evidence="1">
    <location>
        <begin position="23"/>
        <end position="219"/>
    </location>
</feature>
<keyword evidence="1" id="KW-0732">Signal</keyword>
<dbReference type="OrthoDB" id="8871309at2"/>
<proteinExistence type="predicted"/>
<sequence length="219" mass="24671">MRLTTRACVLALALLLVVPAVAAARNPILFVHGFSGGSWNWDKMIGRFKADGWRDSELWNWSYDWRQSNATTAAQIRDKVNQIRAATGASKVDIVSHSMGGLSSRWYLKYLGGQWVIDHWVSLGGPNHGTNAAYLCGWWTSCQEMQYGSSLLDQLNAGDETPGPVKYGTFWSSCDEVINPDTSTVLSGAFNFNVGCVEHVWLLYSWPVYERVRDFLRYY</sequence>
<dbReference type="GO" id="GO:0016042">
    <property type="term" value="P:lipid catabolic process"/>
    <property type="evidence" value="ECO:0007669"/>
    <property type="project" value="InterPro"/>
</dbReference>
<dbReference type="SUPFAM" id="SSF53474">
    <property type="entry name" value="alpha/beta-Hydrolases"/>
    <property type="match status" value="1"/>
</dbReference>
<evidence type="ECO:0000256" key="1">
    <source>
        <dbReference type="SAM" id="SignalP"/>
    </source>
</evidence>
<evidence type="ECO:0000313" key="3">
    <source>
        <dbReference type="Proteomes" id="UP000222056"/>
    </source>
</evidence>